<organism evidence="9 10">
    <name type="scientific">Acuticoccus sediminis</name>
    <dbReference type="NCBI Taxonomy" id="2184697"/>
    <lineage>
        <taxon>Bacteria</taxon>
        <taxon>Pseudomonadati</taxon>
        <taxon>Pseudomonadota</taxon>
        <taxon>Alphaproteobacteria</taxon>
        <taxon>Hyphomicrobiales</taxon>
        <taxon>Amorphaceae</taxon>
        <taxon>Acuticoccus</taxon>
    </lineage>
</organism>
<keyword evidence="10" id="KW-1185">Reference proteome</keyword>
<dbReference type="GO" id="GO:0007165">
    <property type="term" value="P:signal transduction"/>
    <property type="evidence" value="ECO:0007669"/>
    <property type="project" value="UniProtKB-KW"/>
</dbReference>
<dbReference type="Gene3D" id="6.10.340.10">
    <property type="match status" value="1"/>
</dbReference>
<comment type="subcellular location">
    <subcellularLocation>
        <location evidence="1">Cell inner membrane</location>
        <topology evidence="1">Multi-pass membrane protein</topology>
    </subcellularLocation>
</comment>
<dbReference type="PROSITE" id="PS50111">
    <property type="entry name" value="CHEMOTAXIS_TRANSDUC_2"/>
    <property type="match status" value="1"/>
</dbReference>
<evidence type="ECO:0000256" key="5">
    <source>
        <dbReference type="PROSITE-ProRule" id="PRU00284"/>
    </source>
</evidence>
<dbReference type="InterPro" id="IPR000727">
    <property type="entry name" value="T_SNARE_dom"/>
</dbReference>
<dbReference type="Pfam" id="PF00015">
    <property type="entry name" value="MCPsignal"/>
    <property type="match status" value="1"/>
</dbReference>
<dbReference type="Gene3D" id="3.30.450.20">
    <property type="entry name" value="PAS domain"/>
    <property type="match status" value="1"/>
</dbReference>
<comment type="caution">
    <text evidence="9">The sequence shown here is derived from an EMBL/GenBank/DDBJ whole genome shotgun (WGS) entry which is preliminary data.</text>
</comment>
<keyword evidence="3 5" id="KW-0807">Transducer</keyword>
<dbReference type="SMART" id="SM00283">
    <property type="entry name" value="MA"/>
    <property type="match status" value="1"/>
</dbReference>
<name>A0A8B2NZU8_9HYPH</name>
<keyword evidence="2" id="KW-0997">Cell inner membrane</keyword>
<evidence type="ECO:0000256" key="4">
    <source>
        <dbReference type="ARBA" id="ARBA00029447"/>
    </source>
</evidence>
<dbReference type="PANTHER" id="PTHR32089">
    <property type="entry name" value="METHYL-ACCEPTING CHEMOTAXIS PROTEIN MCPB"/>
    <property type="match status" value="1"/>
</dbReference>
<protein>
    <recommendedName>
        <fullName evidence="11">Methyl-accepting chemotaxis protein</fullName>
    </recommendedName>
</protein>
<dbReference type="Proteomes" id="UP000249590">
    <property type="component" value="Unassembled WGS sequence"/>
</dbReference>
<evidence type="ECO:0000313" key="9">
    <source>
        <dbReference type="EMBL" id="RAI04240.1"/>
    </source>
</evidence>
<keyword evidence="6" id="KW-0812">Transmembrane</keyword>
<keyword evidence="6" id="KW-0472">Membrane</keyword>
<evidence type="ECO:0000256" key="2">
    <source>
        <dbReference type="ARBA" id="ARBA00022519"/>
    </source>
</evidence>
<feature type="domain" description="T-SNARE coiled-coil homology" evidence="8">
    <location>
        <begin position="433"/>
        <end position="495"/>
    </location>
</feature>
<sequence length="540" mass="56825">MSQNSRGQANRRFLNNLALLPKVVLGFSVVVATHAALSLTYYFMSADVGAAISDPGTSRAALAAMVEGQGATILWAALGLIALCVATTVVILRGTIVPMRALTLAMEKVSNADTNFVVRAENGTDAVGRMWEALGKVRQRTEVAFAREQMIEQFPVPVLVADPQNGFRINFCNTAARTALVAMSEELPCRPDDIVGQSMDIFHKQPGAIQNLLSDPRRLPWTANVNFNGREHLDLRLTALHDTNGAYVGAMLVWRNITSQVRSTKIFEENVAKTIAELGSASASMTDQLGAVTGLVAQIQRKVTEGSSATSDATSSVQSVAQAAGDLGVLVGSIGQRVAAANQHVTNTNAKVANAVELSHRLCSDSEQINDVVETIAGIAHQTNLLALNATIEAARAGEIGKGFAVVAQEVKNLAMQTAKATDEVSHQIGTLQAQIRSVADGISSVSTVMEELGKLFASIGEATEEQKSATAAISANAQQAARGADTAARTILAIEEFSANNLAATEVLSSAAARVVEANDNLSAQSKEVVKALQAKEKG</sequence>
<reference evidence="9 10" key="1">
    <citation type="submission" date="2018-05" db="EMBL/GenBank/DDBJ databases">
        <title>Acuticoccus sediminis sp. nov., isolated from deep-sea sediment of Indian Ocean.</title>
        <authorList>
            <person name="Liu X."/>
            <person name="Lai Q."/>
            <person name="Du Y."/>
            <person name="Sun F."/>
            <person name="Zhang X."/>
            <person name="Wang S."/>
            <person name="Shao Z."/>
        </authorList>
    </citation>
    <scope>NUCLEOTIDE SEQUENCE [LARGE SCALE GENOMIC DNA]</scope>
    <source>
        <strain evidence="9 10">PTG4-2</strain>
    </source>
</reference>
<dbReference type="RefSeq" id="WP_111343557.1">
    <property type="nucleotide sequence ID" value="NZ_QHHQ01000001.1"/>
</dbReference>
<dbReference type="EMBL" id="QHHQ01000001">
    <property type="protein sequence ID" value="RAI04240.1"/>
    <property type="molecule type" value="Genomic_DNA"/>
</dbReference>
<gene>
    <name evidence="9" type="ORF">DLJ53_07290</name>
</gene>
<evidence type="ECO:0000259" key="7">
    <source>
        <dbReference type="PROSITE" id="PS50111"/>
    </source>
</evidence>
<comment type="similarity">
    <text evidence="4">Belongs to the methyl-accepting chemotaxis (MCP) protein family.</text>
</comment>
<dbReference type="OrthoDB" id="2489132at2"/>
<evidence type="ECO:0008006" key="11">
    <source>
        <dbReference type="Google" id="ProtNLM"/>
    </source>
</evidence>
<proteinExistence type="inferred from homology"/>
<feature type="transmembrane region" description="Helical" evidence="6">
    <location>
        <begin position="20"/>
        <end position="44"/>
    </location>
</feature>
<dbReference type="PANTHER" id="PTHR32089:SF112">
    <property type="entry name" value="LYSOZYME-LIKE PROTEIN-RELATED"/>
    <property type="match status" value="1"/>
</dbReference>
<dbReference type="InterPro" id="IPR004089">
    <property type="entry name" value="MCPsignal_dom"/>
</dbReference>
<evidence type="ECO:0000256" key="1">
    <source>
        <dbReference type="ARBA" id="ARBA00004429"/>
    </source>
</evidence>
<dbReference type="SUPFAM" id="SSF58104">
    <property type="entry name" value="Methyl-accepting chemotaxis protein (MCP) signaling domain"/>
    <property type="match status" value="1"/>
</dbReference>
<feature type="transmembrane region" description="Helical" evidence="6">
    <location>
        <begin position="73"/>
        <end position="92"/>
    </location>
</feature>
<dbReference type="PROSITE" id="PS50192">
    <property type="entry name" value="T_SNARE"/>
    <property type="match status" value="1"/>
</dbReference>
<feature type="domain" description="Methyl-accepting transducer" evidence="7">
    <location>
        <begin position="274"/>
        <end position="517"/>
    </location>
</feature>
<evidence type="ECO:0000259" key="8">
    <source>
        <dbReference type="PROSITE" id="PS50192"/>
    </source>
</evidence>
<accession>A0A8B2NZU8</accession>
<dbReference type="Gene3D" id="1.10.287.950">
    <property type="entry name" value="Methyl-accepting chemotaxis protein"/>
    <property type="match status" value="1"/>
</dbReference>
<dbReference type="AlphaFoldDB" id="A0A8B2NZU8"/>
<evidence type="ECO:0000256" key="3">
    <source>
        <dbReference type="ARBA" id="ARBA00023224"/>
    </source>
</evidence>
<dbReference type="GO" id="GO:0005886">
    <property type="term" value="C:plasma membrane"/>
    <property type="evidence" value="ECO:0007669"/>
    <property type="project" value="UniProtKB-SubCell"/>
</dbReference>
<keyword evidence="2" id="KW-1003">Cell membrane</keyword>
<evidence type="ECO:0000313" key="10">
    <source>
        <dbReference type="Proteomes" id="UP000249590"/>
    </source>
</evidence>
<evidence type="ECO:0000256" key="6">
    <source>
        <dbReference type="SAM" id="Phobius"/>
    </source>
</evidence>
<keyword evidence="6" id="KW-1133">Transmembrane helix</keyword>